<comment type="caution">
    <text evidence="3">The sequence shown here is derived from an EMBL/GenBank/DDBJ whole genome shotgun (WGS) entry which is preliminary data.</text>
</comment>
<dbReference type="AlphaFoldDB" id="A0A9Q0G5N7"/>
<gene>
    <name evidence="3" type="ORF">Tsubulata_047999</name>
</gene>
<reference evidence="3" key="1">
    <citation type="submission" date="2022-02" db="EMBL/GenBank/DDBJ databases">
        <authorList>
            <person name="Henning P.M."/>
            <person name="McCubbin A.G."/>
            <person name="Shore J.S."/>
        </authorList>
    </citation>
    <scope>NUCLEOTIDE SEQUENCE</scope>
    <source>
        <strain evidence="3">F60SS</strain>
        <tissue evidence="3">Leaves</tissue>
    </source>
</reference>
<evidence type="ECO:0000313" key="3">
    <source>
        <dbReference type="EMBL" id="KAJ4842316.1"/>
    </source>
</evidence>
<organism evidence="3 4">
    <name type="scientific">Turnera subulata</name>
    <dbReference type="NCBI Taxonomy" id="218843"/>
    <lineage>
        <taxon>Eukaryota</taxon>
        <taxon>Viridiplantae</taxon>
        <taxon>Streptophyta</taxon>
        <taxon>Embryophyta</taxon>
        <taxon>Tracheophyta</taxon>
        <taxon>Spermatophyta</taxon>
        <taxon>Magnoliopsida</taxon>
        <taxon>eudicotyledons</taxon>
        <taxon>Gunneridae</taxon>
        <taxon>Pentapetalae</taxon>
        <taxon>rosids</taxon>
        <taxon>fabids</taxon>
        <taxon>Malpighiales</taxon>
        <taxon>Passifloraceae</taxon>
        <taxon>Turnera</taxon>
    </lineage>
</organism>
<dbReference type="OrthoDB" id="1650216at2759"/>
<dbReference type="EMBL" id="JAKUCV010002522">
    <property type="protein sequence ID" value="KAJ4842316.1"/>
    <property type="molecule type" value="Genomic_DNA"/>
</dbReference>
<sequence>MRNWKMGIKHWSHQHEDLQFHDESADTEHQPEICNGCGKQLEGTPRYVCHKFRCSFGLHETCFRSSYPEQVLPHPDLHAHPLLLLSGYPARSLYNGYVCNGCNRLSYGFVYRCGECDFNLDVQCALLMQEEIQSHSREEAAKQPTRSLQHFSHPNHHLTFFTSSTRKINCKACGGEIAGGGYVCCDCGVGIHESCSELTLEIQQHPYHPHHPLNASSKLKLFEMYTVISADRLSPQPMSFILAPFAASVSISSVLKGIFPLLLPNSDATSTLYITLKRSACNADCERSYYRCLECNYHIHLGCTGLPDTVDHCDHLHPLTLKDTFVEDDSGQRNGDYPVYHCKQCPDAAPFAAHIECVVSQEDTWVNSDLVADDDCGEETMNKYSMLVELDEIKDFDNNHDLVIHHDGDVSRSKCDGCKERIDISGRSSYYSCSFCNSHYHKLCAELSLKIRHSLHSLHPLTITPPKLCNPILCVGCLHVSFDGGYKCGDCKFELDLKCASSLTVDQFRNSQSKKDTIIRSLHDHKLTPFTYSEATILPCHACFLPIFKTAYGCVICCKFFHETCSEIPRHRQYQ</sequence>
<dbReference type="InterPro" id="IPR046349">
    <property type="entry name" value="C1-like_sf"/>
</dbReference>
<feature type="domain" description="DC1" evidence="2">
    <location>
        <begin position="151"/>
        <end position="195"/>
    </location>
</feature>
<feature type="domain" description="DC1" evidence="2">
    <location>
        <begin position="77"/>
        <end position="125"/>
    </location>
</feature>
<dbReference type="PANTHER" id="PTHR46288:SF27">
    <property type="entry name" value="CYSTEINE_HISTIDINE-RICH C1 DOMAIN FAMILY PROTEIN"/>
    <property type="match status" value="1"/>
</dbReference>
<evidence type="ECO:0000259" key="2">
    <source>
        <dbReference type="Pfam" id="PF03107"/>
    </source>
</evidence>
<keyword evidence="4" id="KW-1185">Reference proteome</keyword>
<dbReference type="InterPro" id="IPR004146">
    <property type="entry name" value="DC1"/>
</dbReference>
<dbReference type="Proteomes" id="UP001141552">
    <property type="component" value="Unassembled WGS sequence"/>
</dbReference>
<dbReference type="Pfam" id="PF03107">
    <property type="entry name" value="C1_2"/>
    <property type="match status" value="2"/>
</dbReference>
<evidence type="ECO:0000256" key="1">
    <source>
        <dbReference type="ARBA" id="ARBA00022737"/>
    </source>
</evidence>
<dbReference type="PANTHER" id="PTHR46288">
    <property type="entry name" value="PHORBOL-ESTER/DAG-TYPE DOMAIN-CONTAINING PROTEIN"/>
    <property type="match status" value="1"/>
</dbReference>
<dbReference type="SUPFAM" id="SSF57889">
    <property type="entry name" value="Cysteine-rich domain"/>
    <property type="match status" value="5"/>
</dbReference>
<evidence type="ECO:0000313" key="4">
    <source>
        <dbReference type="Proteomes" id="UP001141552"/>
    </source>
</evidence>
<accession>A0A9Q0G5N7</accession>
<reference evidence="3" key="2">
    <citation type="journal article" date="2023" name="Plants (Basel)">
        <title>Annotation of the Turnera subulata (Passifloraceae) Draft Genome Reveals the S-Locus Evolved after the Divergence of Turneroideae from Passifloroideae in a Stepwise Manner.</title>
        <authorList>
            <person name="Henning P.M."/>
            <person name="Roalson E.H."/>
            <person name="Mir W."/>
            <person name="McCubbin A.G."/>
            <person name="Shore J.S."/>
        </authorList>
    </citation>
    <scope>NUCLEOTIDE SEQUENCE</scope>
    <source>
        <strain evidence="3">F60SS</strain>
    </source>
</reference>
<name>A0A9Q0G5N7_9ROSI</name>
<keyword evidence="1" id="KW-0677">Repeat</keyword>
<protein>
    <recommendedName>
        <fullName evidence="2">DC1 domain-containing protein</fullName>
    </recommendedName>
</protein>
<proteinExistence type="predicted"/>